<evidence type="ECO:0000256" key="8">
    <source>
        <dbReference type="ARBA" id="ARBA00023139"/>
    </source>
</evidence>
<dbReference type="PROSITE" id="PS50198">
    <property type="entry name" value="PPIC_PPIASE_2"/>
    <property type="match status" value="1"/>
</dbReference>
<keyword evidence="7 11" id="KW-0472">Membrane</keyword>
<dbReference type="SUPFAM" id="SSF54534">
    <property type="entry name" value="FKBP-like"/>
    <property type="match status" value="1"/>
</dbReference>
<evidence type="ECO:0000256" key="9">
    <source>
        <dbReference type="ARBA" id="ARBA00023235"/>
    </source>
</evidence>
<dbReference type="InterPro" id="IPR023058">
    <property type="entry name" value="PPIase_PpiC_CS"/>
</dbReference>
<keyword evidence="10 11" id="KW-0449">Lipoprotein</keyword>
<comment type="catalytic activity">
    <reaction evidence="1 11">
        <text>[protein]-peptidylproline (omega=180) = [protein]-peptidylproline (omega=0)</text>
        <dbReference type="Rhea" id="RHEA:16237"/>
        <dbReference type="Rhea" id="RHEA-COMP:10747"/>
        <dbReference type="Rhea" id="RHEA-COMP:10748"/>
        <dbReference type="ChEBI" id="CHEBI:83833"/>
        <dbReference type="ChEBI" id="CHEBI:83834"/>
        <dbReference type="EC" id="5.2.1.8"/>
    </reaction>
</comment>
<sequence length="341" mass="38826">MMNIKKLISIVAISIFSFSTVGCNMIAKTPEAINKSVVAKVNDEKITRGDLDKSAAMLQVIEQVKQQYGENYAKNEEAQSALKTQRDQVLDTMITEKVMEQKAKELNIMPSDSKIKSEVKTQIDTLKKQQFSGDQTKFDEALKQQNLTQETLNNLFYQQVKAQDVYNNLSNNVTKNLKITDKQVEDYYNKNKYKYAESTDKTHLEHILVKTEDEAKKVKTRLDKGEDFAKVAKDVSQDTATKSKGGDLGYVNYVDSGMDADFMAAAIKLKEGQVSDPVKTQFGYHIIKCVDKKEYPVKKLSAVKDQIRKELEDEQKQTTIKQKLTEWQKAAKITKYEKNLA</sequence>
<dbReference type="SUPFAM" id="SSF109998">
    <property type="entry name" value="Triger factor/SurA peptide-binding domain-like"/>
    <property type="match status" value="1"/>
</dbReference>
<keyword evidence="6 11" id="KW-0697">Rotamase</keyword>
<evidence type="ECO:0000256" key="10">
    <source>
        <dbReference type="ARBA" id="ARBA00023288"/>
    </source>
</evidence>
<comment type="similarity">
    <text evidence="3 11">Belongs to the PrsA family.</text>
</comment>
<dbReference type="EC" id="5.2.1.8" evidence="11"/>
<comment type="subcellular location">
    <subcellularLocation>
        <location evidence="2 11">Cell membrane</location>
        <topology evidence="2 11">Lipid-anchor</topology>
    </subcellularLocation>
</comment>
<dbReference type="RefSeq" id="WP_119973985.1">
    <property type="nucleotide sequence ID" value="NZ_CP032416.1"/>
</dbReference>
<comment type="function">
    <text evidence="11">Plays a major role in protein secretion by helping the post-translocational extracellular folding of several secreted proteins.</text>
</comment>
<evidence type="ECO:0000256" key="5">
    <source>
        <dbReference type="ARBA" id="ARBA00022729"/>
    </source>
</evidence>
<evidence type="ECO:0000256" key="3">
    <source>
        <dbReference type="ARBA" id="ARBA00006071"/>
    </source>
</evidence>
<dbReference type="Pfam" id="PF13624">
    <property type="entry name" value="SurA_N_3"/>
    <property type="match status" value="1"/>
</dbReference>
<feature type="signal peptide" evidence="12">
    <location>
        <begin position="1"/>
        <end position="22"/>
    </location>
</feature>
<dbReference type="OrthoDB" id="14196at2"/>
<evidence type="ECO:0000256" key="12">
    <source>
        <dbReference type="SAM" id="SignalP"/>
    </source>
</evidence>
<dbReference type="HAMAP" id="MF_01145">
    <property type="entry name" value="Foldase_PrsA"/>
    <property type="match status" value="1"/>
</dbReference>
<evidence type="ECO:0000256" key="11">
    <source>
        <dbReference type="HAMAP-Rule" id="MF_01145"/>
    </source>
</evidence>
<dbReference type="PANTHER" id="PTHR47245">
    <property type="entry name" value="PEPTIDYLPROLYL ISOMERASE"/>
    <property type="match status" value="1"/>
</dbReference>
<dbReference type="InterPro" id="IPR027304">
    <property type="entry name" value="Trigger_fact/SurA_dom_sf"/>
</dbReference>
<evidence type="ECO:0000256" key="2">
    <source>
        <dbReference type="ARBA" id="ARBA00004193"/>
    </source>
</evidence>
<reference evidence="14 15" key="1">
    <citation type="journal article" date="2019" name="Int. J. Syst. Evol. Microbiol.">
        <title>Clostridium fermenticellae sp. nov., isolated from the mud in a fermentation cellar for the production of the Chinese liquor, baijiu.</title>
        <authorList>
            <person name="Xu P.X."/>
            <person name="Chai L.J."/>
            <person name="Qiu T."/>
            <person name="Zhang X.J."/>
            <person name="Lu Z.M."/>
            <person name="Xiao C."/>
            <person name="Wang S.T."/>
            <person name="Shen C.H."/>
            <person name="Shi J.S."/>
            <person name="Xu Z.H."/>
        </authorList>
    </citation>
    <scope>NUCLEOTIDE SEQUENCE [LARGE SCALE GENOMIC DNA]</scope>
    <source>
        <strain evidence="14 15">JN500901</strain>
    </source>
</reference>
<feature type="domain" description="PpiC" evidence="13">
    <location>
        <begin position="199"/>
        <end position="291"/>
    </location>
</feature>
<dbReference type="InterPro" id="IPR023059">
    <property type="entry name" value="Foldase_PrsA"/>
</dbReference>
<dbReference type="InterPro" id="IPR046357">
    <property type="entry name" value="PPIase_dom_sf"/>
</dbReference>
<dbReference type="Proteomes" id="UP000266301">
    <property type="component" value="Chromosome"/>
</dbReference>
<dbReference type="NCBIfam" id="NF000809">
    <property type="entry name" value="PRK00059.1"/>
    <property type="match status" value="1"/>
</dbReference>
<evidence type="ECO:0000313" key="14">
    <source>
        <dbReference type="EMBL" id="AYD41284.1"/>
    </source>
</evidence>
<dbReference type="Gene3D" id="1.10.4030.10">
    <property type="entry name" value="Porin chaperone SurA, peptide-binding domain"/>
    <property type="match status" value="1"/>
</dbReference>
<evidence type="ECO:0000313" key="15">
    <source>
        <dbReference type="Proteomes" id="UP000266301"/>
    </source>
</evidence>
<dbReference type="AlphaFoldDB" id="A0A386H6P4"/>
<dbReference type="PROSITE" id="PS51257">
    <property type="entry name" value="PROKAR_LIPOPROTEIN"/>
    <property type="match status" value="1"/>
</dbReference>
<evidence type="ECO:0000259" key="13">
    <source>
        <dbReference type="PROSITE" id="PS50198"/>
    </source>
</evidence>
<keyword evidence="9 11" id="KW-0413">Isomerase</keyword>
<dbReference type="InterPro" id="IPR000297">
    <property type="entry name" value="PPIase_PpiC"/>
</dbReference>
<keyword evidence="8 11" id="KW-0564">Palmitate</keyword>
<dbReference type="GO" id="GO:0006457">
    <property type="term" value="P:protein folding"/>
    <property type="evidence" value="ECO:0007669"/>
    <property type="project" value="UniProtKB-UniRule"/>
</dbReference>
<protein>
    <recommendedName>
        <fullName evidence="11">Foldase protein PrsA</fullName>
        <ecNumber evidence="11">5.2.1.8</ecNumber>
    </recommendedName>
</protein>
<feature type="chain" id="PRO_5038525039" description="Foldase protein PrsA" evidence="12">
    <location>
        <begin position="23"/>
        <end position="341"/>
    </location>
</feature>
<dbReference type="Pfam" id="PF00639">
    <property type="entry name" value="Rotamase"/>
    <property type="match status" value="1"/>
</dbReference>
<accession>A0A386H6P4</accession>
<proteinExistence type="inferred from homology"/>
<evidence type="ECO:0000256" key="6">
    <source>
        <dbReference type="ARBA" id="ARBA00023110"/>
    </source>
</evidence>
<organism evidence="14 15">
    <name type="scientific">Clostridium fermenticellae</name>
    <dbReference type="NCBI Taxonomy" id="2068654"/>
    <lineage>
        <taxon>Bacteria</taxon>
        <taxon>Bacillati</taxon>
        <taxon>Bacillota</taxon>
        <taxon>Clostridia</taxon>
        <taxon>Eubacteriales</taxon>
        <taxon>Clostridiaceae</taxon>
        <taxon>Clostridium</taxon>
    </lineage>
</organism>
<dbReference type="KEGG" id="cfer:D4Z93_12515"/>
<dbReference type="InterPro" id="IPR050245">
    <property type="entry name" value="PrsA_foldase"/>
</dbReference>
<dbReference type="EMBL" id="CP032416">
    <property type="protein sequence ID" value="AYD41284.1"/>
    <property type="molecule type" value="Genomic_DNA"/>
</dbReference>
<keyword evidence="5 11" id="KW-0732">Signal</keyword>
<evidence type="ECO:0000256" key="7">
    <source>
        <dbReference type="ARBA" id="ARBA00023136"/>
    </source>
</evidence>
<dbReference type="PROSITE" id="PS01096">
    <property type="entry name" value="PPIC_PPIASE_1"/>
    <property type="match status" value="1"/>
</dbReference>
<keyword evidence="15" id="KW-1185">Reference proteome</keyword>
<dbReference type="PANTHER" id="PTHR47245:SF1">
    <property type="entry name" value="FOLDASE PROTEIN PRSA"/>
    <property type="match status" value="1"/>
</dbReference>
<evidence type="ECO:0000256" key="1">
    <source>
        <dbReference type="ARBA" id="ARBA00000971"/>
    </source>
</evidence>
<dbReference type="Gene3D" id="3.10.50.40">
    <property type="match status" value="1"/>
</dbReference>
<keyword evidence="4 11" id="KW-1003">Cell membrane</keyword>
<evidence type="ECO:0000256" key="4">
    <source>
        <dbReference type="ARBA" id="ARBA00022475"/>
    </source>
</evidence>
<gene>
    <name evidence="11" type="primary">prsA</name>
    <name evidence="14" type="ORF">D4Z93_12515</name>
</gene>
<dbReference type="GO" id="GO:0003755">
    <property type="term" value="F:peptidyl-prolyl cis-trans isomerase activity"/>
    <property type="evidence" value="ECO:0007669"/>
    <property type="project" value="UniProtKB-UniRule"/>
</dbReference>
<dbReference type="GO" id="GO:0005886">
    <property type="term" value="C:plasma membrane"/>
    <property type="evidence" value="ECO:0007669"/>
    <property type="project" value="UniProtKB-SubCell"/>
</dbReference>
<name>A0A386H6P4_9CLOT</name>